<accession>A0A1V4FI06</accession>
<dbReference type="Gene3D" id="2.60.40.4300">
    <property type="match status" value="3"/>
</dbReference>
<feature type="domain" description="Mucin binding" evidence="1">
    <location>
        <begin position="42"/>
        <end position="118"/>
    </location>
</feature>
<feature type="domain" description="Mub B2-like" evidence="2">
    <location>
        <begin position="315"/>
        <end position="416"/>
    </location>
</feature>
<dbReference type="AlphaFoldDB" id="A0A1V4FI06"/>
<comment type="caution">
    <text evidence="3">The sequence shown here is derived from an EMBL/GenBank/DDBJ whole genome shotgun (WGS) entry which is preliminary data.</text>
</comment>
<reference evidence="3 4" key="1">
    <citation type="submission" date="2017-03" db="EMBL/GenBank/DDBJ databases">
        <title>Antibiotic resistance of probiotic microorganisms.</title>
        <authorList>
            <person name="Sanudo A.I."/>
            <person name="Olivares M."/>
            <person name="Banuelos O."/>
        </authorList>
    </citation>
    <scope>NUCLEOTIDE SEQUENCE [LARGE SCALE GENOMIC DNA]</scope>
    <source>
        <strain evidence="3 4">CECT8605</strain>
    </source>
</reference>
<gene>
    <name evidence="3" type="ORF">B5D07_11820</name>
</gene>
<evidence type="ECO:0000259" key="2">
    <source>
        <dbReference type="Pfam" id="PF17966"/>
    </source>
</evidence>
<dbReference type="EMBL" id="MWVS01000166">
    <property type="protein sequence ID" value="OPG86073.1"/>
    <property type="molecule type" value="Genomic_DNA"/>
</dbReference>
<dbReference type="Gene3D" id="3.10.20.470">
    <property type="match status" value="4"/>
</dbReference>
<feature type="non-terminal residue" evidence="3">
    <location>
        <position position="1"/>
    </location>
</feature>
<evidence type="ECO:0000259" key="1">
    <source>
        <dbReference type="Pfam" id="PF17965"/>
    </source>
</evidence>
<sequence>PKVAGFTPTIDGKTVTNYTFNPSDYVSDLSKDINVVYVADTQEAAINFCDETDNKQLDDQTIQLTGKTGEKISHTEADQTLAKLEKLGYVVDQNTFADDATYDNDTQAPQEFTIYLKHGTTHTDATSSKADQKTVNETIHYVYKDGVNANKPAAADYNTTVDFKRGYTTDNVTGKIVSYDDWTQTTKTFGAVKSPVIAGYTADQAEVAAQTVKPDSQNIVKTVYYTADTQEAAINFFDETNGKLLDNETIQLTGKTGEKISHTEADQTLAKLEKLGYVVDQNTFADDATYDNDTQAPQEFTIYLKHGTTHTDATSSKADQKTVNETIHYVYKDGVNANKPAAADYNTTVDFKRGYTTDNVTGKIVSYDDWTQTTKTFGAVKSPVIAGYTADQAEVAAQTVKPDSQNIVKTVYYTADTQEAAINFFDETNGKLLDNETIHLTGKTGEKISHTEADQTLAKLEKLGYVVDQNTFADDATYDNDTQAPQEFTIYLKHGTTHTDATSSKADQKTVSETIHYVYKDGVNANKPAAADYNTTVDFKRGYTTDNVTGKIVSYDDWTQTTKTFGAVKSPVIAGYTADQAEVAAQTVTPDSQNIVKTVYYTADTQEAAINFYDETDNKQLDNQTIHLTGKTGEKVDRTQSEKTLAELEKQGYVL</sequence>
<evidence type="ECO:0000313" key="4">
    <source>
        <dbReference type="Proteomes" id="UP000189795"/>
    </source>
</evidence>
<organism evidence="3 4">
    <name type="scientific">Limosilactobacillus reuteri</name>
    <name type="common">Lactobacillus reuteri</name>
    <dbReference type="NCBI Taxonomy" id="1598"/>
    <lineage>
        <taxon>Bacteria</taxon>
        <taxon>Bacillati</taxon>
        <taxon>Bacillota</taxon>
        <taxon>Bacilli</taxon>
        <taxon>Lactobacillales</taxon>
        <taxon>Lactobacillaceae</taxon>
        <taxon>Limosilactobacillus</taxon>
    </lineage>
</organism>
<evidence type="ECO:0008006" key="5">
    <source>
        <dbReference type="Google" id="ProtNLM"/>
    </source>
</evidence>
<protein>
    <recommendedName>
        <fullName evidence="5">Mucin binding domain-containing protein</fullName>
    </recommendedName>
</protein>
<feature type="non-terminal residue" evidence="3">
    <location>
        <position position="655"/>
    </location>
</feature>
<dbReference type="RefSeq" id="WP_405075697.1">
    <property type="nucleotide sequence ID" value="NZ_MWVS01000166.1"/>
</dbReference>
<dbReference type="Proteomes" id="UP000189795">
    <property type="component" value="Unassembled WGS sequence"/>
</dbReference>
<feature type="domain" description="Mub B2-like" evidence="2">
    <location>
        <begin position="127"/>
        <end position="228"/>
    </location>
</feature>
<name>A0A1V4FI06_LIMRT</name>
<dbReference type="Pfam" id="PF17965">
    <property type="entry name" value="MucBP_2"/>
    <property type="match status" value="4"/>
</dbReference>
<proteinExistence type="predicted"/>
<evidence type="ECO:0000313" key="3">
    <source>
        <dbReference type="EMBL" id="OPG86073.1"/>
    </source>
</evidence>
<dbReference type="Pfam" id="PF17966">
    <property type="entry name" value="Muc_B2"/>
    <property type="match status" value="3"/>
</dbReference>
<feature type="domain" description="Mucin binding" evidence="1">
    <location>
        <begin position="606"/>
        <end position="655"/>
    </location>
</feature>
<feature type="domain" description="Mucin binding" evidence="1">
    <location>
        <begin position="418"/>
        <end position="494"/>
    </location>
</feature>
<feature type="domain" description="Mucin binding" evidence="1">
    <location>
        <begin position="230"/>
        <end position="306"/>
    </location>
</feature>
<feature type="domain" description="Mub B2-like" evidence="2">
    <location>
        <begin position="503"/>
        <end position="604"/>
    </location>
</feature>
<dbReference type="InterPro" id="IPR041558">
    <property type="entry name" value="MucBP_2"/>
</dbReference>
<dbReference type="InterPro" id="IPR041495">
    <property type="entry name" value="Mub_B2"/>
</dbReference>